<organism evidence="3 4">
    <name type="scientific">Allonocardiopsis opalescens</name>
    <dbReference type="NCBI Taxonomy" id="1144618"/>
    <lineage>
        <taxon>Bacteria</taxon>
        <taxon>Bacillati</taxon>
        <taxon>Actinomycetota</taxon>
        <taxon>Actinomycetes</taxon>
        <taxon>Streptosporangiales</taxon>
        <taxon>Allonocardiopsis</taxon>
    </lineage>
</organism>
<reference evidence="3 4" key="1">
    <citation type="submission" date="2018-03" db="EMBL/GenBank/DDBJ databases">
        <title>Genomic Encyclopedia of Archaeal and Bacterial Type Strains, Phase II (KMG-II): from individual species to whole genera.</title>
        <authorList>
            <person name="Goeker M."/>
        </authorList>
    </citation>
    <scope>NUCLEOTIDE SEQUENCE [LARGE SCALE GENOMIC DNA]</scope>
    <source>
        <strain evidence="3 4">DSM 45601</strain>
    </source>
</reference>
<sequence>MPLLMLLAVLLVPFAEIALLVWVGTQIGAGWTLLAVLASTVAGSLVVRGAGRRAWRSLDEAMREGRAPDRDLADTAMAFLGGMLMIVPGFLTTVLGALVALPLTRPLLRGAFTAWMERRIRRLAEQNPGVVGYGYPGPGEGGEAPPPRTVIQGEVLRDDRRPAPGDPDAGR</sequence>
<dbReference type="InterPro" id="IPR007313">
    <property type="entry name" value="FxsA"/>
</dbReference>
<keyword evidence="4" id="KW-1185">Reference proteome</keyword>
<keyword evidence="2" id="KW-1133">Transmembrane helix</keyword>
<dbReference type="Proteomes" id="UP000237846">
    <property type="component" value="Unassembled WGS sequence"/>
</dbReference>
<evidence type="ECO:0000256" key="2">
    <source>
        <dbReference type="SAM" id="Phobius"/>
    </source>
</evidence>
<accession>A0A2T0PTU6</accession>
<proteinExistence type="predicted"/>
<protein>
    <submittedName>
        <fullName evidence="3">UPF0716 protein FxsA</fullName>
    </submittedName>
</protein>
<dbReference type="OrthoDB" id="9792788at2"/>
<feature type="compositionally biased region" description="Basic and acidic residues" evidence="1">
    <location>
        <begin position="155"/>
        <end position="171"/>
    </location>
</feature>
<dbReference type="GO" id="GO:0016020">
    <property type="term" value="C:membrane"/>
    <property type="evidence" value="ECO:0007669"/>
    <property type="project" value="InterPro"/>
</dbReference>
<feature type="transmembrane region" description="Helical" evidence="2">
    <location>
        <begin position="31"/>
        <end position="51"/>
    </location>
</feature>
<dbReference type="AlphaFoldDB" id="A0A2T0PTU6"/>
<evidence type="ECO:0000256" key="1">
    <source>
        <dbReference type="SAM" id="MobiDB-lite"/>
    </source>
</evidence>
<keyword evidence="2" id="KW-0812">Transmembrane</keyword>
<feature type="compositionally biased region" description="Gly residues" evidence="1">
    <location>
        <begin position="131"/>
        <end position="142"/>
    </location>
</feature>
<dbReference type="NCBIfam" id="NF008528">
    <property type="entry name" value="PRK11463.1-2"/>
    <property type="match status" value="1"/>
</dbReference>
<evidence type="ECO:0000313" key="4">
    <source>
        <dbReference type="Proteomes" id="UP000237846"/>
    </source>
</evidence>
<dbReference type="PANTHER" id="PTHR35335">
    <property type="entry name" value="UPF0716 PROTEIN FXSA"/>
    <property type="match status" value="1"/>
</dbReference>
<dbReference type="RefSeq" id="WP_106252469.1">
    <property type="nucleotide sequence ID" value="NZ_PVZC01000010.1"/>
</dbReference>
<evidence type="ECO:0000313" key="3">
    <source>
        <dbReference type="EMBL" id="PRX92322.1"/>
    </source>
</evidence>
<dbReference type="Pfam" id="PF04186">
    <property type="entry name" value="FxsA"/>
    <property type="match status" value="1"/>
</dbReference>
<name>A0A2T0PTU6_9ACTN</name>
<keyword evidence="2" id="KW-0472">Membrane</keyword>
<dbReference type="PANTHER" id="PTHR35335:SF1">
    <property type="entry name" value="UPF0716 PROTEIN FXSA"/>
    <property type="match status" value="1"/>
</dbReference>
<comment type="caution">
    <text evidence="3">The sequence shown here is derived from an EMBL/GenBank/DDBJ whole genome shotgun (WGS) entry which is preliminary data.</text>
</comment>
<gene>
    <name evidence="3" type="ORF">CLV72_11082</name>
</gene>
<dbReference type="EMBL" id="PVZC01000010">
    <property type="protein sequence ID" value="PRX92322.1"/>
    <property type="molecule type" value="Genomic_DNA"/>
</dbReference>
<feature type="region of interest" description="Disordered" evidence="1">
    <location>
        <begin position="131"/>
        <end position="171"/>
    </location>
</feature>
<feature type="transmembrane region" description="Helical" evidence="2">
    <location>
        <begin position="72"/>
        <end position="91"/>
    </location>
</feature>